<protein>
    <submittedName>
        <fullName evidence="5">Putative glucose dehydrogenase/choline dehydrogenase/mandelonitrile lyase gmc oxidoreductase family</fullName>
    </submittedName>
</protein>
<dbReference type="CTD" id="41369"/>
<dbReference type="SUPFAM" id="SSF54373">
    <property type="entry name" value="FAD-linked reductases, C-terminal domain"/>
    <property type="match status" value="1"/>
</dbReference>
<dbReference type="EMBL" id="AJWK01006096">
    <property type="status" value="NOT_ANNOTATED_CDS"/>
    <property type="molecule type" value="Genomic_DNA"/>
</dbReference>
<evidence type="ECO:0000313" key="5">
    <source>
        <dbReference type="EMBL" id="MBC1171995.1"/>
    </source>
</evidence>
<dbReference type="PROSITE" id="PS00624">
    <property type="entry name" value="GMC_OXRED_2"/>
    <property type="match status" value="1"/>
</dbReference>
<dbReference type="PANTHER" id="PTHR11552">
    <property type="entry name" value="GLUCOSE-METHANOL-CHOLINE GMC OXIDOREDUCTASE"/>
    <property type="match status" value="1"/>
</dbReference>
<evidence type="ECO:0000259" key="4">
    <source>
        <dbReference type="PROSITE" id="PS00624"/>
    </source>
</evidence>
<evidence type="ECO:0000256" key="2">
    <source>
        <dbReference type="PIRSR" id="PIRSR000137-2"/>
    </source>
</evidence>
<feature type="signal peptide" evidence="3">
    <location>
        <begin position="1"/>
        <end position="19"/>
    </location>
</feature>
<dbReference type="RefSeq" id="XP_055688741.1">
    <property type="nucleotide sequence ID" value="XM_055832766.1"/>
</dbReference>
<dbReference type="Proteomes" id="UP000092461">
    <property type="component" value="Unassembled WGS sequence"/>
</dbReference>
<dbReference type="SUPFAM" id="SSF51905">
    <property type="entry name" value="FAD/NAD(P)-binding domain"/>
    <property type="match status" value="1"/>
</dbReference>
<dbReference type="InterPro" id="IPR012132">
    <property type="entry name" value="GMC_OxRdtase"/>
</dbReference>
<dbReference type="VEuPathDB" id="VectorBase:LLOJ001803"/>
<dbReference type="VEuPathDB" id="VectorBase:LLONM1_002042"/>
<sequence>MRNLVILSCAILLISIAWAGYLYHTKYIRNRRAYREEYDFIVVGGGTAGIIVAHEISLHSNFSVLLIEAGGQFGWLSTIPLACTLLQGTSVDWSFRTVPQEHVGRGLHGRRMCYPRGKGLGGSGQLNYMLHNEAVPEELDKWMKLGGSDWGYEALKCYFLKQYRNGVKCHDEFWNSRRFYKTFIDTEYSKLSHIVSKAVNDLNAQEKADIVFQLAEYTTRNGRRWSSFDEYLYPSLKKPKFHLMMNSQVSKIIFDENKRAVGVKIQNESGQKVVRARKEVIISAGAIQTPQLLMLSGVGNQADLEQFNIDVIHHSPNVGRNLFDHLTTPIYVSINESLSVTKEKVMSIKNALNYLIYGTGILSNAGVIGMLKKKNSPHGLIIFGIGSANEASLKLTSNYETETFNALFPLNGNDTQEGFILVGTCHYPQSRGSIGLRGNTITKTPLINPNFLANFSDVQCIMDGLKLGVKMVQSRLFQKIGAKIHWPRLKQCRHVLPSESSPPTDEYLECIIRTVSVIGHHPGGTCAIGQVLDNQLRVKGVRKLRVIDGSVFIQPLSTFPNSVIAAIAERASHLILEKYISH</sequence>
<dbReference type="KEGG" id="lll:129793102"/>
<reference evidence="6" key="3">
    <citation type="submission" date="2020-05" db="UniProtKB">
        <authorList>
            <consortium name="EnsemblMetazoa"/>
        </authorList>
    </citation>
    <scope>IDENTIFICATION</scope>
    <source>
        <strain evidence="6">Jacobina</strain>
    </source>
</reference>
<evidence type="ECO:0000256" key="3">
    <source>
        <dbReference type="SAM" id="SignalP"/>
    </source>
</evidence>
<keyword evidence="5" id="KW-0456">Lyase</keyword>
<comment type="cofactor">
    <cofactor evidence="2">
        <name>FAD</name>
        <dbReference type="ChEBI" id="CHEBI:57692"/>
    </cofactor>
</comment>
<reference evidence="7" key="1">
    <citation type="submission" date="2012-05" db="EMBL/GenBank/DDBJ databases">
        <title>Whole Genome Assembly of Lutzomyia longipalpis.</title>
        <authorList>
            <person name="Richards S."/>
            <person name="Qu C."/>
            <person name="Dillon R."/>
            <person name="Worley K."/>
            <person name="Scherer S."/>
            <person name="Batterton M."/>
            <person name="Taylor A."/>
            <person name="Hawes A."/>
            <person name="Hernandez B."/>
            <person name="Kovar C."/>
            <person name="Mandapat C."/>
            <person name="Pham C."/>
            <person name="Qu C."/>
            <person name="Jing C."/>
            <person name="Bess C."/>
            <person name="Bandaranaike D."/>
            <person name="Ngo D."/>
            <person name="Ongeri F."/>
            <person name="Arias F."/>
            <person name="Lara F."/>
            <person name="Weissenberger G."/>
            <person name="Kamau G."/>
            <person name="Han H."/>
            <person name="Shen H."/>
            <person name="Dinh H."/>
            <person name="Khalil I."/>
            <person name="Jones J."/>
            <person name="Shafer J."/>
            <person name="Jayaseelan J."/>
            <person name="Quiroz J."/>
            <person name="Blankenburg K."/>
            <person name="Nguyen L."/>
            <person name="Jackson L."/>
            <person name="Francisco L."/>
            <person name="Tang L.-Y."/>
            <person name="Pu L.-L."/>
            <person name="Perales L."/>
            <person name="Lorensuhewa L."/>
            <person name="Munidasa M."/>
            <person name="Coyle M."/>
            <person name="Taylor M."/>
            <person name="Puazo M."/>
            <person name="Firestine M."/>
            <person name="Scheel M."/>
            <person name="Javaid M."/>
            <person name="Wang M."/>
            <person name="Li M."/>
            <person name="Tabassum N."/>
            <person name="Saada N."/>
            <person name="Osuji N."/>
            <person name="Aqrawi P."/>
            <person name="Fu Q."/>
            <person name="Thornton R."/>
            <person name="Raj R."/>
            <person name="Goodspeed R."/>
            <person name="Mata R."/>
            <person name="Najjar R."/>
            <person name="Gubbala S."/>
            <person name="Lee S."/>
            <person name="Denson S."/>
            <person name="Patil S."/>
            <person name="Macmil S."/>
            <person name="Qi S."/>
            <person name="Matskevitch T."/>
            <person name="Palculict T."/>
            <person name="Mathew T."/>
            <person name="Vee V."/>
            <person name="Velamala V."/>
            <person name="Korchina V."/>
            <person name="Cai W."/>
            <person name="Liu W."/>
            <person name="Dai W."/>
            <person name="Zou X."/>
            <person name="Zhu Y."/>
            <person name="Zhang Y."/>
            <person name="Wu Y.-Q."/>
            <person name="Xin Y."/>
            <person name="Nazarath L."/>
            <person name="Kovar C."/>
            <person name="Han Y."/>
            <person name="Muzny D."/>
            <person name="Gibbs R."/>
        </authorList>
    </citation>
    <scope>NUCLEOTIDE SEQUENCE [LARGE SCALE GENOMIC DNA]</scope>
    <source>
        <strain evidence="7">Jacobina</strain>
    </source>
</reference>
<proteinExistence type="inferred from homology"/>
<dbReference type="PANTHER" id="PTHR11552:SF188">
    <property type="entry name" value="NEITHER INACTIVATION NOR AFTERPOTENTIAL PROTEIN G"/>
    <property type="match status" value="1"/>
</dbReference>
<feature type="domain" description="Glucose-methanol-choline oxidoreductase N-terminal" evidence="4">
    <location>
        <begin position="285"/>
        <end position="299"/>
    </location>
</feature>
<reference evidence="5" key="2">
    <citation type="journal article" date="2020" name="BMC">
        <title>Leishmania infection induces a limited differential gene expression in the sand fly midgut.</title>
        <authorList>
            <person name="Coutinho-Abreu I.V."/>
            <person name="Serafim T.D."/>
            <person name="Meneses C."/>
            <person name="Kamhawi S."/>
            <person name="Oliveira F."/>
            <person name="Valenzuela J.G."/>
        </authorList>
    </citation>
    <scope>NUCLEOTIDE SEQUENCE</scope>
    <source>
        <strain evidence="5">Jacobina</strain>
        <tissue evidence="5">Midgut</tissue>
    </source>
</reference>
<evidence type="ECO:0000313" key="7">
    <source>
        <dbReference type="Proteomes" id="UP000092461"/>
    </source>
</evidence>
<dbReference type="EMBL" id="GITU01003292">
    <property type="protein sequence ID" value="MBC1171995.1"/>
    <property type="molecule type" value="Transcribed_RNA"/>
</dbReference>
<feature type="chain" id="PRO_5044555225" evidence="3">
    <location>
        <begin position="20"/>
        <end position="582"/>
    </location>
</feature>
<dbReference type="GO" id="GO:0016614">
    <property type="term" value="F:oxidoreductase activity, acting on CH-OH group of donors"/>
    <property type="evidence" value="ECO:0007669"/>
    <property type="project" value="InterPro"/>
</dbReference>
<dbReference type="Gene3D" id="3.50.50.60">
    <property type="entry name" value="FAD/NAD(P)-binding domain"/>
    <property type="match status" value="1"/>
</dbReference>
<comment type="similarity">
    <text evidence="1">Belongs to the GMC oxidoreductase family.</text>
</comment>
<dbReference type="InterPro" id="IPR036188">
    <property type="entry name" value="FAD/NAD-bd_sf"/>
</dbReference>
<dbReference type="Pfam" id="PF00732">
    <property type="entry name" value="GMC_oxred_N"/>
    <property type="match status" value="1"/>
</dbReference>
<accession>A0A1B0CC23</accession>
<keyword evidence="2" id="KW-0274">FAD</keyword>
<dbReference type="InterPro" id="IPR000172">
    <property type="entry name" value="GMC_OxRdtase_N"/>
</dbReference>
<dbReference type="GO" id="GO:0016829">
    <property type="term" value="F:lyase activity"/>
    <property type="evidence" value="ECO:0007669"/>
    <property type="project" value="UniProtKB-KW"/>
</dbReference>
<dbReference type="PIRSF" id="PIRSF000137">
    <property type="entry name" value="Alcohol_oxidase"/>
    <property type="match status" value="1"/>
</dbReference>
<dbReference type="AlphaFoldDB" id="A0A1B0CC23"/>
<dbReference type="Pfam" id="PF05199">
    <property type="entry name" value="GMC_oxred_C"/>
    <property type="match status" value="1"/>
</dbReference>
<name>A0A1B0CC23_LUTLO</name>
<dbReference type="EnsemblMetazoa" id="LLOJ001803-RA">
    <property type="protein sequence ID" value="LLOJ001803-PA"/>
    <property type="gene ID" value="LLOJ001803"/>
</dbReference>
<feature type="binding site" evidence="2">
    <location>
        <position position="549"/>
    </location>
    <ligand>
        <name>FAD</name>
        <dbReference type="ChEBI" id="CHEBI:57692"/>
    </ligand>
</feature>
<dbReference type="InterPro" id="IPR007867">
    <property type="entry name" value="GMC_OxRtase_C"/>
</dbReference>
<dbReference type="GO" id="GO:0050660">
    <property type="term" value="F:flavin adenine dinucleotide binding"/>
    <property type="evidence" value="ECO:0007669"/>
    <property type="project" value="InterPro"/>
</dbReference>
<keyword evidence="7" id="KW-1185">Reference proteome</keyword>
<evidence type="ECO:0000256" key="1">
    <source>
        <dbReference type="ARBA" id="ARBA00010790"/>
    </source>
</evidence>
<organism evidence="6 7">
    <name type="scientific">Lutzomyia longipalpis</name>
    <name type="common">Sand fly</name>
    <dbReference type="NCBI Taxonomy" id="7200"/>
    <lineage>
        <taxon>Eukaryota</taxon>
        <taxon>Metazoa</taxon>
        <taxon>Ecdysozoa</taxon>
        <taxon>Arthropoda</taxon>
        <taxon>Hexapoda</taxon>
        <taxon>Insecta</taxon>
        <taxon>Pterygota</taxon>
        <taxon>Neoptera</taxon>
        <taxon>Endopterygota</taxon>
        <taxon>Diptera</taxon>
        <taxon>Nematocera</taxon>
        <taxon>Psychodoidea</taxon>
        <taxon>Psychodidae</taxon>
        <taxon>Lutzomyia</taxon>
        <taxon>Lutzomyia</taxon>
    </lineage>
</organism>
<dbReference type="OrthoDB" id="269227at2759"/>
<dbReference type="GeneID" id="129793102"/>
<feature type="binding site" evidence="2">
    <location>
        <position position="249"/>
    </location>
    <ligand>
        <name>FAD</name>
        <dbReference type="ChEBI" id="CHEBI:57692"/>
    </ligand>
</feature>
<evidence type="ECO:0000313" key="6">
    <source>
        <dbReference type="EnsemblMetazoa" id="LLOJ001803-PA"/>
    </source>
</evidence>
<keyword evidence="2" id="KW-0285">Flavoprotein</keyword>
<dbReference type="Gene3D" id="3.30.560.10">
    <property type="entry name" value="Glucose Oxidase, domain 3"/>
    <property type="match status" value="1"/>
</dbReference>
<keyword evidence="3" id="KW-0732">Signal</keyword>